<dbReference type="Pfam" id="PF12265">
    <property type="entry name" value="CAF1C_H4-bd"/>
    <property type="match status" value="1"/>
</dbReference>
<name>G0QR95_ICHMU</name>
<dbReference type="PROSITE" id="PS50082">
    <property type="entry name" value="WD_REPEATS_2"/>
    <property type="match status" value="2"/>
</dbReference>
<dbReference type="InterPro" id="IPR022052">
    <property type="entry name" value="Histone-bd_RBBP4-like_N"/>
</dbReference>
<evidence type="ECO:0000313" key="7">
    <source>
        <dbReference type="Proteomes" id="UP000008983"/>
    </source>
</evidence>
<feature type="compositionally biased region" description="Acidic residues" evidence="4">
    <location>
        <begin position="68"/>
        <end position="80"/>
    </location>
</feature>
<sequence length="603" mass="71381">MIENSKKRKQKNEQQEEQYQENSKTMLKQTSKKEVQKKLKQTKNQEKQQHIEEEEETKIQREKKIQEDDSDIENIEYEDEYADEIDDEYIDKNKYDKFMKNNNKTQCNQDEEWEDDQDDDADEVYEDDELQKEFNVNEKSIKKQQPIKANPFLGTSKQLKTDEILDYDNKAYEMLHRATTEWPCLSCDFVMNQAYNIQTPYYQQMNKYPYDICVVAGTQSQDSNNFIYLMRWCKLHKTKYDDDSDYMDSDEEDIANDEEPEFACQSIQVKYGINRIRSMQNTPLVAYQSENGNVNIIDLSQKYQILEQWDKKPQNKPKNNPKEKLNIITFKNQTEGFALDWSLVKPGRLASGSCDGKIYIYNTANTQFSDFKRDSQPYIYHQGSVEDIQWSPVEDYSFASCSVDGTVRVCDIRQQNRKQAQILIKAHDCDVNVISWNIKNPYLLASGADDGCFKVWDLRYPDNSFTEIAYHQEPITSIQWQPNEESVLSVTSADNRLSIWDFAVENDENMENFEEQIPDQLMFLHQGQQDMKELRYHPKYFEMIISTSLDGFHIFKPALDDEEEANKEKEEEEQEIEEKQKDKIKVIKESELNEYLARMSLNN</sequence>
<accession>G0QR95</accession>
<keyword evidence="2" id="KW-0677">Repeat</keyword>
<dbReference type="OMA" id="RHWKPNA"/>
<keyword evidence="7" id="KW-1185">Reference proteome</keyword>
<feature type="compositionally biased region" description="Basic and acidic residues" evidence="4">
    <location>
        <begin position="31"/>
        <end position="67"/>
    </location>
</feature>
<feature type="domain" description="Histone-binding protein RBBP4-like N-terminal" evidence="5">
    <location>
        <begin position="162"/>
        <end position="235"/>
    </location>
</feature>
<dbReference type="STRING" id="857967.G0QR95"/>
<feature type="repeat" description="WD" evidence="3">
    <location>
        <begin position="468"/>
        <end position="501"/>
    </location>
</feature>
<reference evidence="6 7" key="1">
    <citation type="submission" date="2011-07" db="EMBL/GenBank/DDBJ databases">
        <authorList>
            <person name="Coyne R."/>
            <person name="Brami D."/>
            <person name="Johnson J."/>
            <person name="Hostetler J."/>
            <person name="Hannick L."/>
            <person name="Clark T."/>
            <person name="Cassidy-Hanley D."/>
            <person name="Inman J."/>
        </authorList>
    </citation>
    <scope>NUCLEOTIDE SEQUENCE [LARGE SCALE GENOMIC DNA]</scope>
    <source>
        <strain evidence="6 7">G5</strain>
    </source>
</reference>
<feature type="region of interest" description="Disordered" evidence="4">
    <location>
        <begin position="1"/>
        <end position="80"/>
    </location>
</feature>
<dbReference type="EMBL" id="GL983744">
    <property type="protein sequence ID" value="EGR32247.1"/>
    <property type="molecule type" value="Genomic_DNA"/>
</dbReference>
<dbReference type="GO" id="GO:0005730">
    <property type="term" value="C:nucleolus"/>
    <property type="evidence" value="ECO:0007669"/>
    <property type="project" value="TreeGrafter"/>
</dbReference>
<dbReference type="InParanoid" id="G0QR95"/>
<organism evidence="6 7">
    <name type="scientific">Ichthyophthirius multifiliis</name>
    <name type="common">White spot disease agent</name>
    <name type="synonym">Ich</name>
    <dbReference type="NCBI Taxonomy" id="5932"/>
    <lineage>
        <taxon>Eukaryota</taxon>
        <taxon>Sar</taxon>
        <taxon>Alveolata</taxon>
        <taxon>Ciliophora</taxon>
        <taxon>Intramacronucleata</taxon>
        <taxon>Oligohymenophorea</taxon>
        <taxon>Hymenostomatida</taxon>
        <taxon>Ophryoglenina</taxon>
        <taxon>Ichthyophthirius</taxon>
    </lineage>
</organism>
<dbReference type="InterPro" id="IPR001680">
    <property type="entry name" value="WD40_rpt"/>
</dbReference>
<evidence type="ECO:0000256" key="2">
    <source>
        <dbReference type="ARBA" id="ARBA00022737"/>
    </source>
</evidence>
<keyword evidence="1 3" id="KW-0853">WD repeat</keyword>
<dbReference type="InterPro" id="IPR036322">
    <property type="entry name" value="WD40_repeat_dom_sf"/>
</dbReference>
<dbReference type="RefSeq" id="XP_004035733.1">
    <property type="nucleotide sequence ID" value="XM_004035685.1"/>
</dbReference>
<protein>
    <recommendedName>
        <fullName evidence="5">Histone-binding protein RBBP4-like N-terminal domain-containing protein</fullName>
    </recommendedName>
</protein>
<feature type="compositionally biased region" description="Basic residues" evidence="4">
    <location>
        <begin position="1"/>
        <end position="10"/>
    </location>
</feature>
<evidence type="ECO:0000256" key="4">
    <source>
        <dbReference type="SAM" id="MobiDB-lite"/>
    </source>
</evidence>
<dbReference type="AlphaFoldDB" id="G0QR95"/>
<dbReference type="InterPro" id="IPR015943">
    <property type="entry name" value="WD40/YVTN_repeat-like_dom_sf"/>
</dbReference>
<dbReference type="OrthoDB" id="2161379at2759"/>
<evidence type="ECO:0000259" key="5">
    <source>
        <dbReference type="Pfam" id="PF12265"/>
    </source>
</evidence>
<dbReference type="PANTHER" id="PTHR45903">
    <property type="entry name" value="GLUTAMATE-RICH WD REPEAT-CONTAINING PROTEIN 1"/>
    <property type="match status" value="1"/>
</dbReference>
<dbReference type="SMART" id="SM00320">
    <property type="entry name" value="WD40"/>
    <property type="match status" value="4"/>
</dbReference>
<dbReference type="InterPro" id="IPR051972">
    <property type="entry name" value="Glutamate-rich_WD_repeat"/>
</dbReference>
<evidence type="ECO:0000313" key="6">
    <source>
        <dbReference type="EMBL" id="EGR32247.1"/>
    </source>
</evidence>
<dbReference type="Gene3D" id="2.130.10.10">
    <property type="entry name" value="YVTN repeat-like/Quinoprotein amine dehydrogenase"/>
    <property type="match status" value="1"/>
</dbReference>
<dbReference type="Pfam" id="PF00400">
    <property type="entry name" value="WD40"/>
    <property type="match status" value="3"/>
</dbReference>
<feature type="compositionally biased region" description="Acidic residues" evidence="4">
    <location>
        <begin position="560"/>
        <end position="576"/>
    </location>
</feature>
<dbReference type="SUPFAM" id="SSF50978">
    <property type="entry name" value="WD40 repeat-like"/>
    <property type="match status" value="1"/>
</dbReference>
<dbReference type="PANTHER" id="PTHR45903:SF1">
    <property type="entry name" value="GLUTAMATE-RICH WD REPEAT-CONTAINING PROTEIN 1"/>
    <property type="match status" value="1"/>
</dbReference>
<evidence type="ECO:0000256" key="1">
    <source>
        <dbReference type="ARBA" id="ARBA00022574"/>
    </source>
</evidence>
<feature type="compositionally biased region" description="Low complexity" evidence="4">
    <location>
        <begin position="20"/>
        <end position="29"/>
    </location>
</feature>
<dbReference type="FunCoup" id="G0QR95">
    <property type="interactions" value="334"/>
</dbReference>
<gene>
    <name evidence="6" type="ORF">IMG5_090960</name>
</gene>
<dbReference type="Proteomes" id="UP000008983">
    <property type="component" value="Unassembled WGS sequence"/>
</dbReference>
<evidence type="ECO:0000256" key="3">
    <source>
        <dbReference type="PROSITE-ProRule" id="PRU00221"/>
    </source>
</evidence>
<dbReference type="PROSITE" id="PS50294">
    <property type="entry name" value="WD_REPEATS_REGION"/>
    <property type="match status" value="2"/>
</dbReference>
<dbReference type="GeneID" id="14908417"/>
<dbReference type="eggNOG" id="KOG0302">
    <property type="taxonomic scope" value="Eukaryota"/>
</dbReference>
<feature type="repeat" description="WD" evidence="3">
    <location>
        <begin position="424"/>
        <end position="466"/>
    </location>
</feature>
<proteinExistence type="predicted"/>
<dbReference type="GO" id="GO:0042254">
    <property type="term" value="P:ribosome biogenesis"/>
    <property type="evidence" value="ECO:0007669"/>
    <property type="project" value="TreeGrafter"/>
</dbReference>
<feature type="region of interest" description="Disordered" evidence="4">
    <location>
        <begin position="560"/>
        <end position="581"/>
    </location>
</feature>